<evidence type="ECO:0000256" key="5">
    <source>
        <dbReference type="ARBA" id="ARBA00022741"/>
    </source>
</evidence>
<dbReference type="CDD" id="cd00593">
    <property type="entry name" value="RIBOc"/>
    <property type="match status" value="2"/>
</dbReference>
<feature type="domain" description="PAZ" evidence="10">
    <location>
        <begin position="205"/>
        <end position="326"/>
    </location>
</feature>
<keyword evidence="8" id="KW-0464">Manganese</keyword>
<sequence>MGTPSTTVEPLRYGRAIPGAFQSPAAVDASGASRFFMYTIVFSHFHAEGTDAALQHLASDFLLLAPQMLDGEISGMSVDLHLPNCASVQAQVTYCGGPVLFDSEKVQTMKLFTAWMFHFLTGKSVQQQSESSDNHGPKYYYILPLLCSSNGQQSPETISAKLIDWTVVRASLGSTLIYKRKSEYADLLAELKDAYAGDSEAVYVPVEEGELRMRNGTFNVHEMEDAVVYCTNNGSSYFIHGSLQRFPDNTLVPQSSSRSPLTYTEYFAKKWKYKLLFPNQPLLKGYRLLQAANYLRKTSSSSFNGQGVVKGWENMELPAEVCTLHVGMYGKLFRGAMRLPSVLHSLEMTLVAADLRNTIGLPLSCYKMQEALTSGACESNISYETLELLGDSILNFAGGTYVFMEHPCFNREQLHLTRYKLVCNKALHQFALLRGLTPYVFAELWNPRLWVPPGPGMGNHGSQEGLEGQILGRKTLADVVEAIVGVYLMNGSLEASLKAMTWLGLPMYLPSKFPEAPVLERLSDMNLLGTADIASLQNKLGYQFNDTKLLVSAFDNGHDEDRTKQEEGCEFQRLSFLGNSILDFLISRHLVQLYPQLDPASLTHLKHATVNIENFASIALHHGLHVYLQKVSPKLTCQIRQFAILFWQEGGSAFGIGGQSSPRALGALIQTITGAIFLDSYLDIELVWKILEPLLQPLATPETVMLHPLRQLEILCQKQGRKLDVRSEQSNGVVQAHVFIDCILLGTSQNKERNVARRLAACKALRSLSHQACGFHHHDMKKADPDVCGKADSICSSTTVGKCNMGIATSYPYNLSGQGMWQRISTLGHLFFLILKLLFARPQMTARMRPSISVMPELELDSKGMAKGADVTNCDTVICLKLKLQEMRAPGEACFGCYTNVFQFIFYGHTYRVGVEQVKSYYC</sequence>
<proteinExistence type="predicted"/>
<name>A0ABP0TWI1_9BRYO</name>
<organism evidence="11 12">
    <name type="scientific">Sphagnum troendelagicum</name>
    <dbReference type="NCBI Taxonomy" id="128251"/>
    <lineage>
        <taxon>Eukaryota</taxon>
        <taxon>Viridiplantae</taxon>
        <taxon>Streptophyta</taxon>
        <taxon>Embryophyta</taxon>
        <taxon>Bryophyta</taxon>
        <taxon>Sphagnophytina</taxon>
        <taxon>Sphagnopsida</taxon>
        <taxon>Sphagnales</taxon>
        <taxon>Sphagnaceae</taxon>
        <taxon>Sphagnum</taxon>
    </lineage>
</organism>
<keyword evidence="12" id="KW-1185">Reference proteome</keyword>
<evidence type="ECO:0000259" key="9">
    <source>
        <dbReference type="PROSITE" id="PS50142"/>
    </source>
</evidence>
<evidence type="ECO:0000256" key="3">
    <source>
        <dbReference type="ARBA" id="ARBA00022722"/>
    </source>
</evidence>
<dbReference type="Proteomes" id="UP001497512">
    <property type="component" value="Chromosome 14"/>
</dbReference>
<keyword evidence="7" id="KW-0378">Hydrolase</keyword>
<evidence type="ECO:0000256" key="2">
    <source>
        <dbReference type="ARBA" id="ARBA00001946"/>
    </source>
</evidence>
<evidence type="ECO:0000256" key="1">
    <source>
        <dbReference type="ARBA" id="ARBA00001936"/>
    </source>
</evidence>
<keyword evidence="4" id="KW-0677">Repeat</keyword>
<feature type="domain" description="RNase III" evidence="9">
    <location>
        <begin position="368"/>
        <end position="492"/>
    </location>
</feature>
<keyword evidence="3" id="KW-0540">Nuclease</keyword>
<dbReference type="PROSITE" id="PS50142">
    <property type="entry name" value="RNASE_3_2"/>
    <property type="match status" value="2"/>
</dbReference>
<keyword evidence="5" id="KW-0547">Nucleotide-binding</keyword>
<dbReference type="PANTHER" id="PTHR14950:SF73">
    <property type="entry name" value="MINIMAL DICER"/>
    <property type="match status" value="1"/>
</dbReference>
<evidence type="ECO:0000259" key="10">
    <source>
        <dbReference type="PROSITE" id="PS50821"/>
    </source>
</evidence>
<dbReference type="SUPFAM" id="SSF101690">
    <property type="entry name" value="PAZ domain"/>
    <property type="match status" value="1"/>
</dbReference>
<evidence type="ECO:0008006" key="13">
    <source>
        <dbReference type="Google" id="ProtNLM"/>
    </source>
</evidence>
<dbReference type="PROSITE" id="PS50821">
    <property type="entry name" value="PAZ"/>
    <property type="match status" value="1"/>
</dbReference>
<dbReference type="EMBL" id="OZ019906">
    <property type="protein sequence ID" value="CAK9204160.1"/>
    <property type="molecule type" value="Genomic_DNA"/>
</dbReference>
<dbReference type="SMART" id="SM00535">
    <property type="entry name" value="RIBOc"/>
    <property type="match status" value="2"/>
</dbReference>
<dbReference type="Gene3D" id="2.170.260.10">
    <property type="entry name" value="paz domain"/>
    <property type="match status" value="1"/>
</dbReference>
<keyword evidence="6" id="KW-0255">Endonuclease</keyword>
<dbReference type="InterPro" id="IPR036389">
    <property type="entry name" value="RNase_III_sf"/>
</dbReference>
<evidence type="ECO:0000256" key="7">
    <source>
        <dbReference type="ARBA" id="ARBA00022801"/>
    </source>
</evidence>
<protein>
    <recommendedName>
        <fullName evidence="13">Dicer-like protein</fullName>
    </recommendedName>
</protein>
<reference evidence="11" key="1">
    <citation type="submission" date="2024-02" db="EMBL/GenBank/DDBJ databases">
        <authorList>
            <consortium name="ELIXIR-Norway"/>
            <consortium name="Elixir Norway"/>
        </authorList>
    </citation>
    <scope>NUCLEOTIDE SEQUENCE</scope>
</reference>
<comment type="cofactor">
    <cofactor evidence="2">
        <name>Mg(2+)</name>
        <dbReference type="ChEBI" id="CHEBI:18420"/>
    </cofactor>
</comment>
<dbReference type="InterPro" id="IPR036085">
    <property type="entry name" value="PAZ_dom_sf"/>
</dbReference>
<evidence type="ECO:0000313" key="11">
    <source>
        <dbReference type="EMBL" id="CAK9204160.1"/>
    </source>
</evidence>
<dbReference type="InterPro" id="IPR003100">
    <property type="entry name" value="PAZ_dom"/>
</dbReference>
<feature type="domain" description="RNase III" evidence="9">
    <location>
        <begin position="533"/>
        <end position="681"/>
    </location>
</feature>
<evidence type="ECO:0000256" key="6">
    <source>
        <dbReference type="ARBA" id="ARBA00022759"/>
    </source>
</evidence>
<dbReference type="SMART" id="SM00949">
    <property type="entry name" value="PAZ"/>
    <property type="match status" value="1"/>
</dbReference>
<evidence type="ECO:0000313" key="12">
    <source>
        <dbReference type="Proteomes" id="UP001497512"/>
    </source>
</evidence>
<dbReference type="SUPFAM" id="SSF69065">
    <property type="entry name" value="RNase III domain-like"/>
    <property type="match status" value="2"/>
</dbReference>
<dbReference type="PANTHER" id="PTHR14950">
    <property type="entry name" value="DICER-RELATED"/>
    <property type="match status" value="1"/>
</dbReference>
<dbReference type="InterPro" id="IPR000999">
    <property type="entry name" value="RNase_III_dom"/>
</dbReference>
<comment type="cofactor">
    <cofactor evidence="1">
        <name>Mn(2+)</name>
        <dbReference type="ChEBI" id="CHEBI:29035"/>
    </cofactor>
</comment>
<dbReference type="Gene3D" id="1.10.1520.10">
    <property type="entry name" value="Ribonuclease III domain"/>
    <property type="match status" value="2"/>
</dbReference>
<accession>A0ABP0TWI1</accession>
<evidence type="ECO:0000256" key="4">
    <source>
        <dbReference type="ARBA" id="ARBA00022737"/>
    </source>
</evidence>
<evidence type="ECO:0000256" key="8">
    <source>
        <dbReference type="ARBA" id="ARBA00023211"/>
    </source>
</evidence>
<dbReference type="Pfam" id="PF00636">
    <property type="entry name" value="Ribonuclease_3"/>
    <property type="match status" value="2"/>
</dbReference>
<gene>
    <name evidence="11" type="ORF">CSSPTR1EN2_LOCUS7247</name>
</gene>